<dbReference type="NCBIfam" id="TIGR01760">
    <property type="entry name" value="tape_meas_TP901"/>
    <property type="match status" value="1"/>
</dbReference>
<feature type="domain" description="Phage tail tape measure protein" evidence="3">
    <location>
        <begin position="236"/>
        <end position="451"/>
    </location>
</feature>
<proteinExistence type="predicted"/>
<sequence>MAGNNLKLQVLLSAIDRASGPLKRIMGGSSAATKALRSAQSELKRLDGAQRDITGFRKLESQLGSTSNQLVQAQRELRRLGIEVNAAETPSKKLTAALKKQGEAVARLRELESRQRATLAGSRQALEAAGISTSRLAVHERQLQTDIAAANRAIDTQKGKLGKLAAAQAKMQRLHSAGMKVAAHGAGAVIGGGAVVAQAANQMQPAVDFESRMRDISITGGFSREQEAILGAQVRADAKRWGQFTDVISDGLGVLVANGISSSSDLAYYSGLLSKSSVATGAEMQDLGSLVVTLQKNLGIAKEGVGGALDSMAYAGKQGSFELRDMARWMPKLTPMMTALGVTGRTAVDELGAALQVARLGAGDSDEAANNLRNYLTKLTSPDTIKDFDKAGIDLKTRLLELQAQGISPLQGSLQLITEYMGKKGPEATRKLQQAMALKDNEQRQAALEQLASAYALGALFQDAQAMAFVRPALTNGGKLASIQQGAGSASGGINADWAARMDTGQKQIDQFNIRLQELKLKAGAMLLPTLEQLAKTAGGFLDRIGGFAERHPVLAAGLLKVAIAGAALIAALGGLLVIGGTTAMMIGNIINVVALLTGGTGFAGLLANVGKLARPLIGLGGRILPLVATAIRMVGMAVIANPIAAVLMLLAGIGYLIYRNWGTIGPMLAGIWESITIYARQAWDGLKGIVVGAWNGVLGFLGGLWTRFQAIGGQLMQGLVNGLLGGLKAVGDTITSIGGKVVDWFKGKLGIHSPSRVFAQLGGYTMDGLAGGLQRGQSAPLRQIDSLGQRMKQAGAGLAIAAAAAPAAAIDNRAPITAASAAPVAAGNTYHITINAAAGAPAQDIATLVRLELERIEREKGARTRSRLGDYD</sequence>
<dbReference type="Pfam" id="PF10145">
    <property type="entry name" value="PhageMin_Tail"/>
    <property type="match status" value="1"/>
</dbReference>
<evidence type="ECO:0000313" key="4">
    <source>
        <dbReference type="EMBL" id="MFC3549444.1"/>
    </source>
</evidence>
<dbReference type="RefSeq" id="WP_386756676.1">
    <property type="nucleotide sequence ID" value="NZ_JBHRXK010000001.1"/>
</dbReference>
<keyword evidence="1" id="KW-1188">Viral release from host cell</keyword>
<feature type="transmembrane region" description="Helical" evidence="2">
    <location>
        <begin position="631"/>
        <end position="659"/>
    </location>
</feature>
<dbReference type="PANTHER" id="PTHR37813">
    <property type="entry name" value="FELS-2 PROPHAGE PROTEIN"/>
    <property type="match status" value="1"/>
</dbReference>
<dbReference type="InterPro" id="IPR010090">
    <property type="entry name" value="Phage_tape_meas"/>
</dbReference>
<feature type="transmembrane region" description="Helical" evidence="2">
    <location>
        <begin position="590"/>
        <end position="611"/>
    </location>
</feature>
<keyword evidence="5" id="KW-1185">Reference proteome</keyword>
<name>A0ABV7RKZ2_9GAMM</name>
<accession>A0ABV7RKZ2</accession>
<organism evidence="4 5">
    <name type="scientific">Lysobacter cavernae</name>
    <dbReference type="NCBI Taxonomy" id="1685901"/>
    <lineage>
        <taxon>Bacteria</taxon>
        <taxon>Pseudomonadati</taxon>
        <taxon>Pseudomonadota</taxon>
        <taxon>Gammaproteobacteria</taxon>
        <taxon>Lysobacterales</taxon>
        <taxon>Lysobacteraceae</taxon>
        <taxon>Lysobacter</taxon>
    </lineage>
</organism>
<keyword evidence="2" id="KW-0812">Transmembrane</keyword>
<evidence type="ECO:0000256" key="2">
    <source>
        <dbReference type="SAM" id="Phobius"/>
    </source>
</evidence>
<evidence type="ECO:0000313" key="5">
    <source>
        <dbReference type="Proteomes" id="UP001595740"/>
    </source>
</evidence>
<keyword evidence="2" id="KW-1133">Transmembrane helix</keyword>
<dbReference type="EMBL" id="JBHRXK010000001">
    <property type="protein sequence ID" value="MFC3549444.1"/>
    <property type="molecule type" value="Genomic_DNA"/>
</dbReference>
<evidence type="ECO:0000256" key="1">
    <source>
        <dbReference type="ARBA" id="ARBA00022612"/>
    </source>
</evidence>
<evidence type="ECO:0000259" key="3">
    <source>
        <dbReference type="Pfam" id="PF10145"/>
    </source>
</evidence>
<feature type="transmembrane region" description="Helical" evidence="2">
    <location>
        <begin position="554"/>
        <end position="578"/>
    </location>
</feature>
<reference evidence="5" key="1">
    <citation type="journal article" date="2019" name="Int. J. Syst. Evol. Microbiol.">
        <title>The Global Catalogue of Microorganisms (GCM) 10K type strain sequencing project: providing services to taxonomists for standard genome sequencing and annotation.</title>
        <authorList>
            <consortium name="The Broad Institute Genomics Platform"/>
            <consortium name="The Broad Institute Genome Sequencing Center for Infectious Disease"/>
            <person name="Wu L."/>
            <person name="Ma J."/>
        </authorList>
    </citation>
    <scope>NUCLEOTIDE SEQUENCE [LARGE SCALE GENOMIC DNA]</scope>
    <source>
        <strain evidence="5">KCTC 42875</strain>
    </source>
</reference>
<comment type="caution">
    <text evidence="4">The sequence shown here is derived from an EMBL/GenBank/DDBJ whole genome shotgun (WGS) entry which is preliminary data.</text>
</comment>
<protein>
    <submittedName>
        <fullName evidence="4">Phage tail tape measure protein</fullName>
    </submittedName>
</protein>
<dbReference type="PANTHER" id="PTHR37813:SF1">
    <property type="entry name" value="FELS-2 PROPHAGE PROTEIN"/>
    <property type="match status" value="1"/>
</dbReference>
<keyword evidence="2" id="KW-0472">Membrane</keyword>
<dbReference type="Proteomes" id="UP001595740">
    <property type="component" value="Unassembled WGS sequence"/>
</dbReference>
<gene>
    <name evidence="4" type="ORF">ACFOLC_00270</name>
</gene>